<organism evidence="2 3">
    <name type="scientific">Pikeienuella piscinae</name>
    <dbReference type="NCBI Taxonomy" id="2748098"/>
    <lineage>
        <taxon>Bacteria</taxon>
        <taxon>Pseudomonadati</taxon>
        <taxon>Pseudomonadota</taxon>
        <taxon>Alphaproteobacteria</taxon>
        <taxon>Rhodobacterales</taxon>
        <taxon>Paracoccaceae</taxon>
        <taxon>Pikeienuella</taxon>
    </lineage>
</organism>
<dbReference type="AlphaFoldDB" id="A0A7M3T7E7"/>
<dbReference type="EMBL" id="CP049056">
    <property type="protein sequence ID" value="QIE57928.1"/>
    <property type="molecule type" value="Genomic_DNA"/>
</dbReference>
<evidence type="ECO:0000313" key="2">
    <source>
        <dbReference type="EMBL" id="QIE57928.1"/>
    </source>
</evidence>
<keyword evidence="2" id="KW-0808">Transferase</keyword>
<proteinExistence type="predicted"/>
<dbReference type="Gene3D" id="3.90.1200.10">
    <property type="match status" value="1"/>
</dbReference>
<dbReference type="InterPro" id="IPR002575">
    <property type="entry name" value="Aminoglycoside_PTrfase"/>
</dbReference>
<reference evidence="2 3" key="1">
    <citation type="submission" date="2020-02" db="EMBL/GenBank/DDBJ databases">
        <title>complete genome sequence of Rhodobacteraceae bacterium.</title>
        <authorList>
            <person name="Park J."/>
            <person name="Kim Y.-S."/>
            <person name="Kim K.-H."/>
        </authorList>
    </citation>
    <scope>NUCLEOTIDE SEQUENCE [LARGE SCALE GENOMIC DNA]</scope>
    <source>
        <strain evidence="2 3">RR4-56</strain>
    </source>
</reference>
<protein>
    <submittedName>
        <fullName evidence="2">Phosphotransferase family protein</fullName>
    </submittedName>
</protein>
<dbReference type="InterPro" id="IPR041726">
    <property type="entry name" value="ACAD10_11_N"/>
</dbReference>
<evidence type="ECO:0000259" key="1">
    <source>
        <dbReference type="Pfam" id="PF01636"/>
    </source>
</evidence>
<dbReference type="CDD" id="cd05154">
    <property type="entry name" value="ACAD10_11_N-like"/>
    <property type="match status" value="1"/>
</dbReference>
<accession>A0A7M3T7E7</accession>
<dbReference type="PANTHER" id="PTHR47829:SF3">
    <property type="entry name" value="AMINOGLYCOSIDE PHOSPHOTRANSFERASE DOMAIN-CONTAINING PROTEIN"/>
    <property type="match status" value="1"/>
</dbReference>
<keyword evidence="3" id="KW-1185">Reference proteome</keyword>
<dbReference type="KEGG" id="hdh:G5B40_15485"/>
<name>A0A7M3T7E7_9RHOB</name>
<feature type="domain" description="Aminoglycoside phosphotransferase" evidence="1">
    <location>
        <begin position="23"/>
        <end position="249"/>
    </location>
</feature>
<dbReference type="PANTHER" id="PTHR47829">
    <property type="entry name" value="HYDROLASE, PUTATIVE (AFU_ORTHOLOGUE AFUA_1G12880)-RELATED"/>
    <property type="match status" value="1"/>
</dbReference>
<sequence>MNADALVAYLRSRLPGDWNALRIERFSGGQSNPTFRLEAGQETYVLRKRPEGPLLPSAHAIDREYRVMGALRASAVPVPAMKLFCADETVIGASFFVMEHVAGRVVKEPALPDVAPADRAATYDAMNAALAAVHNVDLEAAGLADYGRPAGFYSRQIKRWSQQYRASETETIPAMDALIAWLPERLPATERAALVHGDFRLENLILHPERPEVSAVLDWELSTLGDPLGDLAYNCLPWRLPPRAFGGLMERDLAGSGIPTEAEYVANYCRRTGRNGIEGWNFYVAFALFRMAAILQGVLKRSLEGNAASPEAAARGALAGLCAEAGLAAAEGD</sequence>
<dbReference type="Proteomes" id="UP000503336">
    <property type="component" value="Chromosome"/>
</dbReference>
<dbReference type="SUPFAM" id="SSF56112">
    <property type="entry name" value="Protein kinase-like (PK-like)"/>
    <property type="match status" value="1"/>
</dbReference>
<dbReference type="Gene3D" id="3.30.200.20">
    <property type="entry name" value="Phosphorylase Kinase, domain 1"/>
    <property type="match status" value="1"/>
</dbReference>
<dbReference type="Pfam" id="PF01636">
    <property type="entry name" value="APH"/>
    <property type="match status" value="1"/>
</dbReference>
<dbReference type="GO" id="GO:0016740">
    <property type="term" value="F:transferase activity"/>
    <property type="evidence" value="ECO:0007669"/>
    <property type="project" value="UniProtKB-KW"/>
</dbReference>
<gene>
    <name evidence="2" type="ORF">G5B40_15485</name>
</gene>
<dbReference type="InterPro" id="IPR052898">
    <property type="entry name" value="ACAD10-like"/>
</dbReference>
<evidence type="ECO:0000313" key="3">
    <source>
        <dbReference type="Proteomes" id="UP000503336"/>
    </source>
</evidence>
<dbReference type="InterPro" id="IPR011009">
    <property type="entry name" value="Kinase-like_dom_sf"/>
</dbReference>